<dbReference type="InterPro" id="IPR011146">
    <property type="entry name" value="HIT-like"/>
</dbReference>
<evidence type="ECO:0000313" key="3">
    <source>
        <dbReference type="EMBL" id="MBF0886947.1"/>
    </source>
</evidence>
<comment type="caution">
    <text evidence="1">Lacks conserved residue(s) required for the propagation of feature annotation.</text>
</comment>
<dbReference type="InterPro" id="IPR036265">
    <property type="entry name" value="HIT-like_sf"/>
</dbReference>
<keyword evidence="4" id="KW-1185">Reference proteome</keyword>
<accession>A0ABR9YQZ5</accession>
<name>A0ABR9YQZ5_9PROT</name>
<dbReference type="SUPFAM" id="SSF54197">
    <property type="entry name" value="HIT-like"/>
    <property type="match status" value="1"/>
</dbReference>
<reference evidence="3" key="1">
    <citation type="submission" date="2020-04" db="EMBL/GenBank/DDBJ databases">
        <authorList>
            <person name="Sombolestani A."/>
        </authorList>
    </citation>
    <scope>NUCLEOTIDE SEQUENCE</scope>
    <source>
        <strain evidence="3">LMG 1745</strain>
    </source>
</reference>
<dbReference type="Gene3D" id="3.30.428.10">
    <property type="entry name" value="HIT-like"/>
    <property type="match status" value="1"/>
</dbReference>
<dbReference type="Proteomes" id="UP000662701">
    <property type="component" value="Unassembled WGS sequence"/>
</dbReference>
<evidence type="ECO:0000313" key="4">
    <source>
        <dbReference type="Proteomes" id="UP000662701"/>
    </source>
</evidence>
<dbReference type="PROSITE" id="PS51084">
    <property type="entry name" value="HIT_2"/>
    <property type="match status" value="1"/>
</dbReference>
<gene>
    <name evidence="3" type="ORF">HKD19_00090</name>
</gene>
<protein>
    <recommendedName>
        <fullName evidence="2">HIT domain-containing protein</fullName>
    </recommendedName>
</protein>
<reference evidence="3" key="2">
    <citation type="submission" date="2020-11" db="EMBL/GenBank/DDBJ databases">
        <title>Description of novel Gluconobacter species.</title>
        <authorList>
            <person name="Cleenwerck I."/>
            <person name="Cnockaert M."/>
            <person name="Borremans W."/>
            <person name="Wieme A.D."/>
            <person name="De Vuyst L."/>
            <person name="Vandamme P."/>
        </authorList>
    </citation>
    <scope>NUCLEOTIDE SEQUENCE</scope>
    <source>
        <strain evidence="3">LMG 1745</strain>
    </source>
</reference>
<evidence type="ECO:0000256" key="1">
    <source>
        <dbReference type="PROSITE-ProRule" id="PRU00464"/>
    </source>
</evidence>
<proteinExistence type="predicted"/>
<dbReference type="EMBL" id="JABCQH010000001">
    <property type="protein sequence ID" value="MBF0886947.1"/>
    <property type="molecule type" value="Genomic_DNA"/>
</dbReference>
<comment type="caution">
    <text evidence="3">The sequence shown here is derived from an EMBL/GenBank/DDBJ whole genome shotgun (WGS) entry which is preliminary data.</text>
</comment>
<feature type="domain" description="HIT" evidence="2">
    <location>
        <begin position="7"/>
        <end position="110"/>
    </location>
</feature>
<dbReference type="RefSeq" id="WP_194260988.1">
    <property type="nucleotide sequence ID" value="NZ_JABCQH010000001.1"/>
</dbReference>
<organism evidence="3 4">
    <name type="scientific">Gluconobacter cadivus</name>
    <dbReference type="NCBI Taxonomy" id="2728101"/>
    <lineage>
        <taxon>Bacteria</taxon>
        <taxon>Pseudomonadati</taxon>
        <taxon>Pseudomonadota</taxon>
        <taxon>Alphaproteobacteria</taxon>
        <taxon>Acetobacterales</taxon>
        <taxon>Acetobacteraceae</taxon>
        <taxon>Gluconobacter</taxon>
    </lineage>
</organism>
<sequence>MTDVIAQRVAAARRSSNPSVIGRMKSGWLVIGETQPLPGYCQLLADPVVPTINDLHGEARAQYLADMAAVGDALLAVTDAVRINYETWCNLAPSLHTHIVPRYASEDPEKAKRPAGTVYDYDAARASSVEQDGAFMEAMRRFLFLAQDVINL</sequence>
<evidence type="ECO:0000259" key="2">
    <source>
        <dbReference type="PROSITE" id="PS51084"/>
    </source>
</evidence>